<feature type="transmembrane region" description="Helical" evidence="8">
    <location>
        <begin position="170"/>
        <end position="187"/>
    </location>
</feature>
<feature type="transmembrane region" description="Helical" evidence="8">
    <location>
        <begin position="97"/>
        <end position="115"/>
    </location>
</feature>
<proteinExistence type="inferred from homology"/>
<feature type="transmembrane region" description="Helical" evidence="8">
    <location>
        <begin position="45"/>
        <end position="66"/>
    </location>
</feature>
<evidence type="ECO:0000313" key="9">
    <source>
        <dbReference type="EMBL" id="XDI37656.1"/>
    </source>
</evidence>
<keyword evidence="3" id="KW-0813">Transport</keyword>
<keyword evidence="7 8" id="KW-0472">Membrane</keyword>
<keyword evidence="4 8" id="KW-1003">Cell membrane</keyword>
<evidence type="ECO:0000256" key="4">
    <source>
        <dbReference type="ARBA" id="ARBA00022475"/>
    </source>
</evidence>
<evidence type="ECO:0000256" key="6">
    <source>
        <dbReference type="ARBA" id="ARBA00022989"/>
    </source>
</evidence>
<feature type="transmembrane region" description="Helical" evidence="8">
    <location>
        <begin position="6"/>
        <end position="38"/>
    </location>
</feature>
<feature type="transmembrane region" description="Helical" evidence="8">
    <location>
        <begin position="224"/>
        <end position="243"/>
    </location>
</feature>
<dbReference type="GO" id="GO:0005886">
    <property type="term" value="C:plasma membrane"/>
    <property type="evidence" value="ECO:0007669"/>
    <property type="project" value="UniProtKB-SubCell"/>
</dbReference>
<gene>
    <name evidence="9" type="ORF">AB3N04_04875</name>
</gene>
<evidence type="ECO:0000256" key="2">
    <source>
        <dbReference type="ARBA" id="ARBA00009142"/>
    </source>
</evidence>
<dbReference type="Pfam" id="PF01925">
    <property type="entry name" value="TauE"/>
    <property type="match status" value="1"/>
</dbReference>
<evidence type="ECO:0000256" key="8">
    <source>
        <dbReference type="RuleBase" id="RU363041"/>
    </source>
</evidence>
<feature type="transmembrane region" description="Helical" evidence="8">
    <location>
        <begin position="193"/>
        <end position="212"/>
    </location>
</feature>
<keyword evidence="6 8" id="KW-1133">Transmembrane helix</keyword>
<dbReference type="PANTHER" id="PTHR30269:SF37">
    <property type="entry name" value="MEMBRANE TRANSPORTER PROTEIN"/>
    <property type="match status" value="1"/>
</dbReference>
<dbReference type="PANTHER" id="PTHR30269">
    <property type="entry name" value="TRANSMEMBRANE PROTEIN YFCA"/>
    <property type="match status" value="1"/>
</dbReference>
<evidence type="ECO:0000256" key="1">
    <source>
        <dbReference type="ARBA" id="ARBA00004651"/>
    </source>
</evidence>
<dbReference type="EMBL" id="CP162551">
    <property type="protein sequence ID" value="XDI37656.1"/>
    <property type="molecule type" value="Genomic_DNA"/>
</dbReference>
<evidence type="ECO:0000256" key="5">
    <source>
        <dbReference type="ARBA" id="ARBA00022692"/>
    </source>
</evidence>
<evidence type="ECO:0000256" key="7">
    <source>
        <dbReference type="ARBA" id="ARBA00023136"/>
    </source>
</evidence>
<accession>A0AB39BWK0</accession>
<reference evidence="9" key="1">
    <citation type="submission" date="2024-07" db="EMBL/GenBank/DDBJ databases">
        <title>Identification and characteristics of an arsenic-resistant bacterial isolate, which belongs to a novel species.</title>
        <authorList>
            <person name="Juszczyk A."/>
            <person name="Kowalczyk A."/>
            <person name="Was K."/>
            <person name="Kosowicz W."/>
            <person name="Budzyn A."/>
            <person name="Latowski D."/>
        </authorList>
    </citation>
    <scope>NUCLEOTIDE SEQUENCE</scope>
    <source>
        <strain evidence="9">As8PL</strain>
    </source>
</reference>
<sequence>MLWEMIFLFLIVLVGGFIQGVSGFGFGLVVMGFLPLFLTLKESTLIVIALLLVASFSILLKIYKWIDVKGLIVIVGSALVGRVLSFFVLSTYGDMDILKQILGFFLIGMVIYLFFSKRNSSPEANMSPVIPVVLGFLGGLIGGVFAVGGPFFVFYFLMLYKDKHTYHANLQVSVVITSLMTIILHGVNGDFNWSMLSYLLLGIIGVFIGTALGMRWFEKLPRTFIKKLAMSIVLVAALNLIFVS</sequence>
<keyword evidence="5 8" id="KW-0812">Transmembrane</keyword>
<evidence type="ECO:0000256" key="3">
    <source>
        <dbReference type="ARBA" id="ARBA00022448"/>
    </source>
</evidence>
<dbReference type="RefSeq" id="WP_368504986.1">
    <property type="nucleotide sequence ID" value="NZ_CP162551.1"/>
</dbReference>
<dbReference type="InterPro" id="IPR052017">
    <property type="entry name" value="TSUP"/>
</dbReference>
<organism evidence="9">
    <name type="scientific">Alkalihalophilus sp. As8PL</name>
    <dbReference type="NCBI Taxonomy" id="3237103"/>
    <lineage>
        <taxon>Bacteria</taxon>
        <taxon>Bacillati</taxon>
        <taxon>Bacillota</taxon>
        <taxon>Bacilli</taxon>
        <taxon>Bacillales</taxon>
        <taxon>Bacillaceae</taxon>
        <taxon>Alkalihalophilus</taxon>
    </lineage>
</organism>
<comment type="subcellular location">
    <subcellularLocation>
        <location evidence="1 8">Cell membrane</location>
        <topology evidence="1 8">Multi-pass membrane protein</topology>
    </subcellularLocation>
</comment>
<name>A0AB39BWK0_9BACI</name>
<feature type="transmembrane region" description="Helical" evidence="8">
    <location>
        <begin position="72"/>
        <end position="90"/>
    </location>
</feature>
<dbReference type="AlphaFoldDB" id="A0AB39BWK0"/>
<dbReference type="InterPro" id="IPR002781">
    <property type="entry name" value="TM_pro_TauE-like"/>
</dbReference>
<comment type="similarity">
    <text evidence="2 8">Belongs to the 4-toluene sulfonate uptake permease (TSUP) (TC 2.A.102) family.</text>
</comment>
<feature type="transmembrane region" description="Helical" evidence="8">
    <location>
        <begin position="135"/>
        <end position="158"/>
    </location>
</feature>
<protein>
    <recommendedName>
        <fullName evidence="8">Probable membrane transporter protein</fullName>
    </recommendedName>
</protein>